<name>A0A345HSY1_9ACTN</name>
<dbReference type="AlphaFoldDB" id="A0A345HSY1"/>
<dbReference type="OrthoDB" id="5192929at2"/>
<dbReference type="RefSeq" id="WP_114661132.1">
    <property type="nucleotide sequence ID" value="NZ_CP031194.1"/>
</dbReference>
<feature type="compositionally biased region" description="Gly residues" evidence="1">
    <location>
        <begin position="1"/>
        <end position="11"/>
    </location>
</feature>
<feature type="transmembrane region" description="Helical" evidence="2">
    <location>
        <begin position="191"/>
        <end position="210"/>
    </location>
</feature>
<gene>
    <name evidence="3" type="ORF">DVK44_21535</name>
</gene>
<feature type="compositionally biased region" description="Gly residues" evidence="1">
    <location>
        <begin position="88"/>
        <end position="100"/>
    </location>
</feature>
<feature type="compositionally biased region" description="Low complexity" evidence="1">
    <location>
        <begin position="46"/>
        <end position="81"/>
    </location>
</feature>
<evidence type="ECO:0000313" key="3">
    <source>
        <dbReference type="EMBL" id="AXG79805.1"/>
    </source>
</evidence>
<feature type="region of interest" description="Disordered" evidence="1">
    <location>
        <begin position="1"/>
        <end position="126"/>
    </location>
</feature>
<sequence>MGAGTSEGGAAGPAEQPREPAEDPVRNDGSGGSAGAPAETDKTAEAAEAAGTDEAAGATEANEGAGATPVPVSEPVPVSVPARADTGQGQGAGSGAGSGDDPGSRFSLTQDTARPEGGGRAAPRDAAAPVRQWPLLAVLGTTGLGLLIVGLHPFAEAVRIGTILIGVALIGGAVLRRVLPSVGMLAVRSRFTDMLTYGLLGVTIVLLSLMTQPKPWLEIPFLEDIVHSTVP</sequence>
<keyword evidence="2" id="KW-0812">Transmembrane</keyword>
<dbReference type="Pfam" id="PF11222">
    <property type="entry name" value="DUF3017"/>
    <property type="match status" value="1"/>
</dbReference>
<dbReference type="InterPro" id="IPR021385">
    <property type="entry name" value="DUF3017"/>
</dbReference>
<dbReference type="KEGG" id="spad:DVK44_21535"/>
<reference evidence="4" key="1">
    <citation type="submission" date="2018-07" db="EMBL/GenBank/DDBJ databases">
        <authorList>
            <person name="Zhao J."/>
        </authorList>
    </citation>
    <scope>NUCLEOTIDE SEQUENCE [LARGE SCALE GENOMIC DNA]</scope>
    <source>
        <strain evidence="4">GSSD-12</strain>
    </source>
</reference>
<keyword evidence="2" id="KW-0472">Membrane</keyword>
<protein>
    <submittedName>
        <fullName evidence="3">DUF3017 domain-containing protein</fullName>
    </submittedName>
</protein>
<feature type="transmembrane region" description="Helical" evidence="2">
    <location>
        <begin position="133"/>
        <end position="154"/>
    </location>
</feature>
<proteinExistence type="predicted"/>
<evidence type="ECO:0000313" key="4">
    <source>
        <dbReference type="Proteomes" id="UP000253868"/>
    </source>
</evidence>
<organism evidence="3 4">
    <name type="scientific">Streptomyces paludis</name>
    <dbReference type="NCBI Taxonomy" id="2282738"/>
    <lineage>
        <taxon>Bacteria</taxon>
        <taxon>Bacillati</taxon>
        <taxon>Actinomycetota</taxon>
        <taxon>Actinomycetes</taxon>
        <taxon>Kitasatosporales</taxon>
        <taxon>Streptomycetaceae</taxon>
        <taxon>Streptomyces</taxon>
    </lineage>
</organism>
<dbReference type="EMBL" id="CP031194">
    <property type="protein sequence ID" value="AXG79805.1"/>
    <property type="molecule type" value="Genomic_DNA"/>
</dbReference>
<evidence type="ECO:0000256" key="1">
    <source>
        <dbReference type="SAM" id="MobiDB-lite"/>
    </source>
</evidence>
<evidence type="ECO:0000256" key="2">
    <source>
        <dbReference type="SAM" id="Phobius"/>
    </source>
</evidence>
<accession>A0A345HSY1</accession>
<feature type="compositionally biased region" description="Basic and acidic residues" evidence="1">
    <location>
        <begin position="16"/>
        <end position="26"/>
    </location>
</feature>
<keyword evidence="2" id="KW-1133">Transmembrane helix</keyword>
<dbReference type="Proteomes" id="UP000253868">
    <property type="component" value="Chromosome"/>
</dbReference>
<feature type="transmembrane region" description="Helical" evidence="2">
    <location>
        <begin position="160"/>
        <end position="179"/>
    </location>
</feature>
<keyword evidence="4" id="KW-1185">Reference proteome</keyword>